<dbReference type="Gene3D" id="3.40.50.10540">
    <property type="entry name" value="Crotonobetainyl-coa:carnitine coa-transferase, domain 1"/>
    <property type="match status" value="1"/>
</dbReference>
<evidence type="ECO:0008006" key="3">
    <source>
        <dbReference type="Google" id="ProtNLM"/>
    </source>
</evidence>
<accession>A0A381PW02</accession>
<dbReference type="AlphaFoldDB" id="A0A381PW02"/>
<gene>
    <name evidence="2" type="ORF">METZ01_LOCUS24090</name>
</gene>
<dbReference type="Pfam" id="PF02515">
    <property type="entry name" value="CoA_transf_3"/>
    <property type="match status" value="1"/>
</dbReference>
<dbReference type="InterPro" id="IPR023606">
    <property type="entry name" value="CoA-Trfase_III_dom_1_sf"/>
</dbReference>
<evidence type="ECO:0000313" key="2">
    <source>
        <dbReference type="EMBL" id="SUZ71236.1"/>
    </source>
</evidence>
<dbReference type="SUPFAM" id="SSF89796">
    <property type="entry name" value="CoA-transferase family III (CaiB/BaiF)"/>
    <property type="match status" value="1"/>
</dbReference>
<organism evidence="2">
    <name type="scientific">marine metagenome</name>
    <dbReference type="NCBI Taxonomy" id="408172"/>
    <lineage>
        <taxon>unclassified sequences</taxon>
        <taxon>metagenomes</taxon>
        <taxon>ecological metagenomes</taxon>
    </lineage>
</organism>
<protein>
    <recommendedName>
        <fullName evidence="3">CoA transferase</fullName>
    </recommendedName>
</protein>
<dbReference type="InterPro" id="IPR003673">
    <property type="entry name" value="CoA-Trfase_fam_III"/>
</dbReference>
<sequence length="380" mass="41554">MIAAPSACAMMADLGADVIKLEPPHGDLLRGLVQVPGGPDPWWELDNRGKRGIAVDLTTEEGRAAVHAIASNCDIFVTNLTTERQNRYELSADDLRAQHPELIHLTLTGYGKTGPDKDRLAFDYTAFFSRGGVLDTMGEPGHTPPAGRPGQGDHTTSLSILSSALLALRERDLSGQGQEISVALMQTAMWTMSSDLSIALASGEVPQPIMRIETSSPLVGRFRCSDDRWIMLAMVADPYWNRFCDALGKSEWIHDPRFSELEQRAENGAELMLLCDEIFATADRATWSDRFDSADLVWAPIQSLAEVLSDPQAEALSAFEEVPNANRSFRTMATPFDLGGSEMSVKGPAPEHGEHTSEIMLEAGYSMEEIEALYDRGVIT</sequence>
<dbReference type="InterPro" id="IPR044855">
    <property type="entry name" value="CoA-Trfase_III_dom3_sf"/>
</dbReference>
<name>A0A381PW02_9ZZZZ</name>
<reference evidence="2" key="1">
    <citation type="submission" date="2018-05" db="EMBL/GenBank/DDBJ databases">
        <authorList>
            <person name="Lanie J.A."/>
            <person name="Ng W.-L."/>
            <person name="Kazmierczak K.M."/>
            <person name="Andrzejewski T.M."/>
            <person name="Davidsen T.M."/>
            <person name="Wayne K.J."/>
            <person name="Tettelin H."/>
            <person name="Glass J.I."/>
            <person name="Rusch D."/>
            <person name="Podicherti R."/>
            <person name="Tsui H.-C.T."/>
            <person name="Winkler M.E."/>
        </authorList>
    </citation>
    <scope>NUCLEOTIDE SEQUENCE</scope>
</reference>
<evidence type="ECO:0000256" key="1">
    <source>
        <dbReference type="ARBA" id="ARBA00022679"/>
    </source>
</evidence>
<proteinExistence type="predicted"/>
<dbReference type="PANTHER" id="PTHR48207:SF3">
    <property type="entry name" value="SUCCINATE--HYDROXYMETHYLGLUTARATE COA-TRANSFERASE"/>
    <property type="match status" value="1"/>
</dbReference>
<dbReference type="InterPro" id="IPR050483">
    <property type="entry name" value="CoA-transferase_III_domain"/>
</dbReference>
<keyword evidence="1" id="KW-0808">Transferase</keyword>
<dbReference type="PANTHER" id="PTHR48207">
    <property type="entry name" value="SUCCINATE--HYDROXYMETHYLGLUTARATE COA-TRANSFERASE"/>
    <property type="match status" value="1"/>
</dbReference>
<dbReference type="EMBL" id="UINC01001116">
    <property type="protein sequence ID" value="SUZ71236.1"/>
    <property type="molecule type" value="Genomic_DNA"/>
</dbReference>
<dbReference type="Gene3D" id="3.30.1540.10">
    <property type="entry name" value="formyl-coa transferase, domain 3"/>
    <property type="match status" value="1"/>
</dbReference>
<dbReference type="GO" id="GO:0008410">
    <property type="term" value="F:CoA-transferase activity"/>
    <property type="evidence" value="ECO:0007669"/>
    <property type="project" value="TreeGrafter"/>
</dbReference>